<gene>
    <name evidence="1" type="ORF">BABA_17352</name>
</gene>
<feature type="non-terminal residue" evidence="1">
    <location>
        <position position="1"/>
    </location>
</feature>
<comment type="caution">
    <text evidence="1">The sequence shown here is derived from an EMBL/GenBank/DDBJ whole genome shotgun (WGS) entry which is preliminary data.</text>
</comment>
<dbReference type="Proteomes" id="UP000006316">
    <property type="component" value="Unassembled WGS sequence"/>
</dbReference>
<reference evidence="1 2" key="1">
    <citation type="journal article" date="2012" name="Front. Microbiol.">
        <title>Redundancy and modularity in membrane-associated dissimilatory nitrate reduction in Bacillus.</title>
        <authorList>
            <person name="Heylen K."/>
            <person name="Keltjens J."/>
        </authorList>
    </citation>
    <scope>NUCLEOTIDE SEQUENCE [LARGE SCALE GENOMIC DNA]</scope>
    <source>
        <strain evidence="2">LMG 21833T</strain>
    </source>
</reference>
<name>K6D0P8_9BACI</name>
<evidence type="ECO:0000313" key="1">
    <source>
        <dbReference type="EMBL" id="EKN66032.1"/>
    </source>
</evidence>
<proteinExistence type="predicted"/>
<keyword evidence="2" id="KW-1185">Reference proteome</keyword>
<sequence>RIKRCDYCEHLWRDDSLRNTKRTCSDECKRDLKTLQRRDQRANDALLNPKPRKRTLMDDYIWWLEYPFWVQEYSMLKIGWKYERPSGVALMDYVETNRDSFGDGNRKKSIKHVSYHGDDRDLF</sequence>
<accession>K6D0P8</accession>
<organism evidence="1 2">
    <name type="scientific">Neobacillus bataviensis LMG 21833</name>
    <dbReference type="NCBI Taxonomy" id="1117379"/>
    <lineage>
        <taxon>Bacteria</taxon>
        <taxon>Bacillati</taxon>
        <taxon>Bacillota</taxon>
        <taxon>Bacilli</taxon>
        <taxon>Bacillales</taxon>
        <taxon>Bacillaceae</taxon>
        <taxon>Neobacillus</taxon>
    </lineage>
</organism>
<protein>
    <submittedName>
        <fullName evidence="1">Uncharacterized protein</fullName>
    </submittedName>
</protein>
<dbReference type="EMBL" id="AJLS01000122">
    <property type="protein sequence ID" value="EKN66032.1"/>
    <property type="molecule type" value="Genomic_DNA"/>
</dbReference>
<evidence type="ECO:0000313" key="2">
    <source>
        <dbReference type="Proteomes" id="UP000006316"/>
    </source>
</evidence>
<dbReference type="AlphaFoldDB" id="K6D0P8"/>
<dbReference type="eggNOG" id="ENOG5030DXG">
    <property type="taxonomic scope" value="Bacteria"/>
</dbReference>
<dbReference type="STRING" id="1117379.BABA_17352"/>